<dbReference type="CDD" id="cd00229">
    <property type="entry name" value="SGNH_hydrolase"/>
    <property type="match status" value="1"/>
</dbReference>
<dbReference type="AlphaFoldDB" id="A0A9Q3W8Y5"/>
<reference evidence="1" key="1">
    <citation type="submission" date="2022-01" db="EMBL/GenBank/DDBJ databases">
        <authorList>
            <person name="Karlyshev A.V."/>
            <person name="Jaspars M."/>
        </authorList>
    </citation>
    <scope>NUCLEOTIDE SEQUENCE</scope>
    <source>
        <strain evidence="1">AGSA3-2</strain>
    </source>
</reference>
<dbReference type="EMBL" id="JAJVKT010000022">
    <property type="protein sequence ID" value="MCE7510248.1"/>
    <property type="molecule type" value="Genomic_DNA"/>
</dbReference>
<accession>A0A9Q3W8Y5</accession>
<dbReference type="PANTHER" id="PTHR30383:SF5">
    <property type="entry name" value="SGNH HYDROLASE-TYPE ESTERASE DOMAIN-CONTAINING PROTEIN"/>
    <property type="match status" value="1"/>
</dbReference>
<dbReference type="Pfam" id="PF00657">
    <property type="entry name" value="Lipase_GDSL"/>
    <property type="match status" value="1"/>
</dbReference>
<organism evidence="1 2">
    <name type="scientific">Alloalcanivorax xenomutans</name>
    <dbReference type="NCBI Taxonomy" id="1094342"/>
    <lineage>
        <taxon>Bacteria</taxon>
        <taxon>Pseudomonadati</taxon>
        <taxon>Pseudomonadota</taxon>
        <taxon>Gammaproteobacteria</taxon>
        <taxon>Oceanospirillales</taxon>
        <taxon>Alcanivoracaceae</taxon>
        <taxon>Alloalcanivorax</taxon>
    </lineage>
</organism>
<dbReference type="RefSeq" id="WP_233926037.1">
    <property type="nucleotide sequence ID" value="NZ_JAJVKT010000022.1"/>
</dbReference>
<dbReference type="Proteomes" id="UP001107961">
    <property type="component" value="Unassembled WGS sequence"/>
</dbReference>
<evidence type="ECO:0000313" key="2">
    <source>
        <dbReference type="Proteomes" id="UP001107961"/>
    </source>
</evidence>
<evidence type="ECO:0000313" key="1">
    <source>
        <dbReference type="EMBL" id="MCE7510248.1"/>
    </source>
</evidence>
<comment type="caution">
    <text evidence="1">The sequence shown here is derived from an EMBL/GenBank/DDBJ whole genome shotgun (WGS) entry which is preliminary data.</text>
</comment>
<dbReference type="PANTHER" id="PTHR30383">
    <property type="entry name" value="THIOESTERASE 1/PROTEASE 1/LYSOPHOSPHOLIPASE L1"/>
    <property type="match status" value="1"/>
</dbReference>
<proteinExistence type="predicted"/>
<protein>
    <submittedName>
        <fullName evidence="1">SGNH/GDSL hydrolase family protein</fullName>
    </submittedName>
</protein>
<gene>
    <name evidence="1" type="ORF">LZG35_16535</name>
</gene>
<name>A0A9Q3W8Y5_9GAMM</name>
<dbReference type="InterPro" id="IPR036514">
    <property type="entry name" value="SGNH_hydro_sf"/>
</dbReference>
<dbReference type="GO" id="GO:0004622">
    <property type="term" value="F:phosphatidylcholine lysophospholipase activity"/>
    <property type="evidence" value="ECO:0007669"/>
    <property type="project" value="TreeGrafter"/>
</dbReference>
<keyword evidence="2" id="KW-1185">Reference proteome</keyword>
<keyword evidence="1" id="KW-0378">Hydrolase</keyword>
<dbReference type="InterPro" id="IPR051532">
    <property type="entry name" value="Ester_Hydrolysis_Enzymes"/>
</dbReference>
<dbReference type="InterPro" id="IPR001087">
    <property type="entry name" value="GDSL"/>
</dbReference>
<dbReference type="SUPFAM" id="SSF52266">
    <property type="entry name" value="SGNH hydrolase"/>
    <property type="match status" value="1"/>
</dbReference>
<sequence>MSDPYLTFEEYVALIGENKDRLYQFVNGSAEEAVVTEGGLIPTLSAISRAVSERGGLAMYKDLSAGIENTAEGQYFKVPSSDENETDIIYLHSMPEDWLSSPEGNGYIDLSGEVVGAENWRFSDFIPVIPGAAYVFSGKGNPLAVANVASYDENKTFLAVEYATSSGVEDQVITVSASSAKYLRVSSSTDVPYSFVVSGVPKEKGRTASRRYVDGAVEPVLFYKGQPVDRKGFLEPGWISRHDGTEQPLSSWDRTDFIPLPDLAVVSRIGTTVPVSSDVAGIAFYDENKVFLGALSDGTGQFVEVDAHYPDAFFVRATFVASDPVKTLSVDSQILPGAVKGVERAVSFTGHAVKTTDEDYFAIPKGNGYIDLSGEVVDAENWRYSDFIPVIPGAAYVFSGRGSPLAVANVASYDENKTFLAVEYATSSSVEDKAITVSASGAKYLRVSSANDVPYSFIGRADMLAGESVAGFKELQRKVEGPLVSAPPSLMPDFIYGLEDEALYLYPRGLVADRTVDLTWSKQQGNNEFLKVVPTASEPPVELAGTRGGEHFQFGSVPFRCTAAPVSPASPLNIICLGDSLTDGNSHSGIDGCWPNELSRRLTGIGTDILGNGPSPLNLSNITFRGTLGDQPVKHEGRGGWRATHYLNYEAVGSVTNAFWNPGTSEFDLDYYLEQNGFRDVDTPDGVTDTGDNLIMIVFLGWNDVYSSNAMASAQQLRQLLDAILAQKPSTQIILPSLQPAPARNFKAFSGTRYVSETEVFLAIREFALEYESVIADLPAAHFLHLNHVFNPGAGYNTVDVPIAARGGEIITVTPDHVHPNATGYAMIADALFYFILWHFCQ</sequence>
<dbReference type="Gene3D" id="3.40.50.1110">
    <property type="entry name" value="SGNH hydrolase"/>
    <property type="match status" value="1"/>
</dbReference>